<name>A0ABP6Y6R1_9ACTN</name>
<dbReference type="PROSITE" id="PS51257">
    <property type="entry name" value="PROKAR_LIPOPROTEIN"/>
    <property type="match status" value="1"/>
</dbReference>
<organism evidence="3 4">
    <name type="scientific">Microlunatus spumicola</name>
    <dbReference type="NCBI Taxonomy" id="81499"/>
    <lineage>
        <taxon>Bacteria</taxon>
        <taxon>Bacillati</taxon>
        <taxon>Actinomycetota</taxon>
        <taxon>Actinomycetes</taxon>
        <taxon>Propionibacteriales</taxon>
        <taxon>Propionibacteriaceae</taxon>
        <taxon>Microlunatus</taxon>
    </lineage>
</organism>
<dbReference type="SUPFAM" id="SSF53850">
    <property type="entry name" value="Periplasmic binding protein-like II"/>
    <property type="match status" value="1"/>
</dbReference>
<keyword evidence="4" id="KW-1185">Reference proteome</keyword>
<dbReference type="InterPro" id="IPR039424">
    <property type="entry name" value="SBP_5"/>
</dbReference>
<proteinExistence type="predicted"/>
<dbReference type="Pfam" id="PF00496">
    <property type="entry name" value="SBP_bac_5"/>
    <property type="match status" value="1"/>
</dbReference>
<keyword evidence="1" id="KW-0732">Signal</keyword>
<evidence type="ECO:0000259" key="2">
    <source>
        <dbReference type="Pfam" id="PF00496"/>
    </source>
</evidence>
<evidence type="ECO:0000313" key="3">
    <source>
        <dbReference type="EMBL" id="GAA3577300.1"/>
    </source>
</evidence>
<evidence type="ECO:0000313" key="4">
    <source>
        <dbReference type="Proteomes" id="UP001500767"/>
    </source>
</evidence>
<dbReference type="EMBL" id="BAAAYR010000005">
    <property type="protein sequence ID" value="GAA3577300.1"/>
    <property type="molecule type" value="Genomic_DNA"/>
</dbReference>
<dbReference type="Gene3D" id="3.40.190.10">
    <property type="entry name" value="Periplasmic binding protein-like II"/>
    <property type="match status" value="1"/>
</dbReference>
<sequence>MRARTRLLAGAAVTSLALLAGACGGGSTSTPGTSANAGTPVKGGVLNMLGVGDVDYMDPQSAYYSGSYMVHRLWSRQLYTYPADPAKNTTSVPDLADGPVQTSEDGLTVTVKLRDGAQWNTTPARAVVASDEIIGVKRTCNPVQPFGGIPDFQELIVGYADFCSAFAKVKPTAAAIKDYVQKTDLPGVTAPDDKTIVFKLTHPASYFQDMLTLTALGPAPVEFLDAVPGAEFGNDVKNLISNGPYYIDEYTPTKTIDFKRNPAWNEASDPIRKAYVDQIKVNETGTQESIQQQLETATESADMAFDTFPPATQVPGLQARKDPNLSIGQESSSNPFLIYNTVSPNNNKAMANVAFRQALSTSINRANLIQVLGGPALNTTLTNVLPANIVGGEQGFDPYPYDAAKGKQMLSAAGGDGATIKILYRNASQGSTKVFQTVQQQLTEQGMKVEGVPAPNADFYTKYLQQGSVAKRGVWDIAIAGWGSDWYGNAALSFFGPLYSGEAAYPPIGSNYGFYNNPKTNELIKQATVAKTQDDAAALWRQADQSVMADAAFFPITNPNTANYKATQVNNAVFMPSFQNFDPANVWLASGKQGG</sequence>
<comment type="caution">
    <text evidence="3">The sequence shown here is derived from an EMBL/GenBank/DDBJ whole genome shotgun (WGS) entry which is preliminary data.</text>
</comment>
<dbReference type="RefSeq" id="WP_204911212.1">
    <property type="nucleotide sequence ID" value="NZ_BAAAYR010000005.1"/>
</dbReference>
<feature type="chain" id="PRO_5046534554" evidence="1">
    <location>
        <begin position="23"/>
        <end position="595"/>
    </location>
</feature>
<dbReference type="PIRSF" id="PIRSF002741">
    <property type="entry name" value="MppA"/>
    <property type="match status" value="1"/>
</dbReference>
<dbReference type="PANTHER" id="PTHR30290">
    <property type="entry name" value="PERIPLASMIC BINDING COMPONENT OF ABC TRANSPORTER"/>
    <property type="match status" value="1"/>
</dbReference>
<dbReference type="InterPro" id="IPR000914">
    <property type="entry name" value="SBP_5_dom"/>
</dbReference>
<protein>
    <submittedName>
        <fullName evidence="3">ABC transporter substrate-binding protein</fullName>
    </submittedName>
</protein>
<dbReference type="Proteomes" id="UP001500767">
    <property type="component" value="Unassembled WGS sequence"/>
</dbReference>
<feature type="domain" description="Solute-binding protein family 5" evidence="2">
    <location>
        <begin position="92"/>
        <end position="498"/>
    </location>
</feature>
<evidence type="ECO:0000256" key="1">
    <source>
        <dbReference type="SAM" id="SignalP"/>
    </source>
</evidence>
<accession>A0ABP6Y6R1</accession>
<feature type="signal peptide" evidence="1">
    <location>
        <begin position="1"/>
        <end position="22"/>
    </location>
</feature>
<dbReference type="InterPro" id="IPR030678">
    <property type="entry name" value="Peptide/Ni-bd"/>
</dbReference>
<reference evidence="4" key="1">
    <citation type="journal article" date="2019" name="Int. J. Syst. Evol. Microbiol.">
        <title>The Global Catalogue of Microorganisms (GCM) 10K type strain sequencing project: providing services to taxonomists for standard genome sequencing and annotation.</title>
        <authorList>
            <consortium name="The Broad Institute Genomics Platform"/>
            <consortium name="The Broad Institute Genome Sequencing Center for Infectious Disease"/>
            <person name="Wu L."/>
            <person name="Ma J."/>
        </authorList>
    </citation>
    <scope>NUCLEOTIDE SEQUENCE [LARGE SCALE GENOMIC DNA]</scope>
    <source>
        <strain evidence="4">JCM 16540</strain>
    </source>
</reference>
<gene>
    <name evidence="3" type="ORF">GCM10022197_38190</name>
</gene>
<dbReference type="PANTHER" id="PTHR30290:SF83">
    <property type="entry name" value="ABC TRANSPORTER SUBSTRATE-BINDING PROTEIN"/>
    <property type="match status" value="1"/>
</dbReference>
<dbReference type="Gene3D" id="3.10.105.10">
    <property type="entry name" value="Dipeptide-binding Protein, Domain 3"/>
    <property type="match status" value="1"/>
</dbReference>